<dbReference type="PANTHER" id="PTHR43606">
    <property type="entry name" value="PHOSPHATASE, PUTATIVE (AFU_ORTHOLOGUE AFUA_6G08710)-RELATED"/>
    <property type="match status" value="1"/>
</dbReference>
<dbReference type="InterPro" id="IPR018946">
    <property type="entry name" value="PhoD-like_MPP"/>
</dbReference>
<sequence length="69" mass="7907">MLGEKQERWLLDGLTTSQAKWNVLAQQVFFARRDGAFGPEGERYSMDAWDGYPGARQRILDFLAENNIA</sequence>
<protein>
    <recommendedName>
        <fullName evidence="1">PhoD-like phosphatase metallophosphatase domain-containing protein</fullName>
    </recommendedName>
</protein>
<dbReference type="Pfam" id="PF09423">
    <property type="entry name" value="PhoD"/>
    <property type="match status" value="1"/>
</dbReference>
<feature type="domain" description="PhoD-like phosphatase metallophosphatase" evidence="1">
    <location>
        <begin position="1"/>
        <end position="68"/>
    </location>
</feature>
<dbReference type="Gene3D" id="3.60.21.70">
    <property type="entry name" value="PhoD-like phosphatase"/>
    <property type="match status" value="1"/>
</dbReference>
<evidence type="ECO:0000313" key="2">
    <source>
        <dbReference type="EMBL" id="PAF11715.1"/>
    </source>
</evidence>
<organism evidence="2 3">
    <name type="scientific">Shouchella clausii</name>
    <name type="common">Alkalihalobacillus clausii</name>
    <dbReference type="NCBI Taxonomy" id="79880"/>
    <lineage>
        <taxon>Bacteria</taxon>
        <taxon>Bacillati</taxon>
        <taxon>Bacillota</taxon>
        <taxon>Bacilli</taxon>
        <taxon>Bacillales</taxon>
        <taxon>Bacillaceae</taxon>
        <taxon>Shouchella</taxon>
    </lineage>
</organism>
<evidence type="ECO:0000259" key="1">
    <source>
        <dbReference type="Pfam" id="PF09423"/>
    </source>
</evidence>
<proteinExistence type="predicted"/>
<name>A0A268QUR5_SHOCL</name>
<feature type="non-terminal residue" evidence="2">
    <location>
        <position position="69"/>
    </location>
</feature>
<accession>A0A268QUR5</accession>
<dbReference type="AlphaFoldDB" id="A0A268QUR5"/>
<dbReference type="InterPro" id="IPR052900">
    <property type="entry name" value="Phospholipid_Metab_Enz"/>
</dbReference>
<reference evidence="2 3" key="1">
    <citation type="submission" date="2017-07" db="EMBL/GenBank/DDBJ databases">
        <title>Isolation and whole genome analysis of endospore-forming bacteria from heroin.</title>
        <authorList>
            <person name="Kalinowski J."/>
            <person name="Ahrens B."/>
            <person name="Al-Dilaimi A."/>
            <person name="Winkler A."/>
            <person name="Wibberg D."/>
            <person name="Schleenbecker U."/>
            <person name="Ruckert C."/>
            <person name="Wolfel R."/>
            <person name="Grass G."/>
        </authorList>
    </citation>
    <scope>NUCLEOTIDE SEQUENCE [LARGE SCALE GENOMIC DNA]</scope>
    <source>
        <strain evidence="2 3">7523-2</strain>
    </source>
</reference>
<evidence type="ECO:0000313" key="3">
    <source>
        <dbReference type="Proteomes" id="UP000216133"/>
    </source>
</evidence>
<dbReference type="Proteomes" id="UP000216133">
    <property type="component" value="Unassembled WGS sequence"/>
</dbReference>
<dbReference type="PANTHER" id="PTHR43606:SF2">
    <property type="entry name" value="ALKALINE PHOSPHATASE FAMILY PROTEIN (AFU_ORTHOLOGUE AFUA_5G03860)"/>
    <property type="match status" value="1"/>
</dbReference>
<dbReference type="EMBL" id="NPBS01000858">
    <property type="protein sequence ID" value="PAF11715.1"/>
    <property type="molecule type" value="Genomic_DNA"/>
</dbReference>
<dbReference type="InterPro" id="IPR038607">
    <property type="entry name" value="PhoD-like_sf"/>
</dbReference>
<comment type="caution">
    <text evidence="2">The sequence shown here is derived from an EMBL/GenBank/DDBJ whole genome shotgun (WGS) entry which is preliminary data.</text>
</comment>
<gene>
    <name evidence="2" type="ORF">CHH61_25810</name>
</gene>